<organism evidence="1 2">
    <name type="scientific">Paenibacillus validus</name>
    <dbReference type="NCBI Taxonomy" id="44253"/>
    <lineage>
        <taxon>Bacteria</taxon>
        <taxon>Bacillati</taxon>
        <taxon>Bacillota</taxon>
        <taxon>Bacilli</taxon>
        <taxon>Bacillales</taxon>
        <taxon>Paenibacillaceae</taxon>
        <taxon>Paenibacillus</taxon>
    </lineage>
</organism>
<gene>
    <name evidence="1" type="ORF">GNP93_11660</name>
</gene>
<dbReference type="Proteomes" id="UP000450917">
    <property type="component" value="Unassembled WGS sequence"/>
</dbReference>
<protein>
    <recommendedName>
        <fullName evidence="3">DUF3990 domain-containing protein</fullName>
    </recommendedName>
</protein>
<comment type="caution">
    <text evidence="1">The sequence shown here is derived from an EMBL/GenBank/DDBJ whole genome shotgun (WGS) entry which is preliminary data.</text>
</comment>
<dbReference type="EMBL" id="WNZX01000008">
    <property type="protein sequence ID" value="MUG71335.1"/>
    <property type="molecule type" value="Genomic_DNA"/>
</dbReference>
<evidence type="ECO:0008006" key="3">
    <source>
        <dbReference type="Google" id="ProtNLM"/>
    </source>
</evidence>
<keyword evidence="2" id="KW-1185">Reference proteome</keyword>
<evidence type="ECO:0000313" key="2">
    <source>
        <dbReference type="Proteomes" id="UP000450917"/>
    </source>
</evidence>
<reference evidence="1 2" key="1">
    <citation type="submission" date="2019-11" db="EMBL/GenBank/DDBJ databases">
        <title>Draft genome sequences of five Paenibacillus species of dairy origin.</title>
        <authorList>
            <person name="Olajide A.M."/>
            <person name="Chen S."/>
            <person name="Lapointe G."/>
        </authorList>
    </citation>
    <scope>NUCLEOTIDE SEQUENCE [LARGE SCALE GENOMIC DNA]</scope>
    <source>
        <strain evidence="1 2">2CS3</strain>
    </source>
</reference>
<sequence>MIELTLYHGNTESAIDQIVLAQTLLPHLKSTGDEHYLGDGYYFYHDDTQAKVWSIMKVTRNEKYREENWAVLKCTVRINEDHYMDLDLREHQDFFFQQMLRLNSEISEKKLDVDEYHDSFMCNHLANILNLHLISKTFPYKDKQEVLPPLFSNHRSKPYGITRHFRTEKQYCVINTDIILSFEKVMRGNNPKKRGVIL</sequence>
<dbReference type="AlphaFoldDB" id="A0A7X3CS21"/>
<proteinExistence type="predicted"/>
<name>A0A7X3CS21_9BACL</name>
<evidence type="ECO:0000313" key="1">
    <source>
        <dbReference type="EMBL" id="MUG71335.1"/>
    </source>
</evidence>
<dbReference type="RefSeq" id="WP_155614706.1">
    <property type="nucleotide sequence ID" value="NZ_WNZX01000008.1"/>
</dbReference>
<accession>A0A7X3CS21</accession>